<dbReference type="AlphaFoldDB" id="A0A397NNG7"/>
<accession>A0A397NNG7</accession>
<dbReference type="PROSITE" id="PS50902">
    <property type="entry name" value="FLAVODOXIN_LIKE"/>
    <property type="match status" value="1"/>
</dbReference>
<dbReference type="OrthoDB" id="9801479at2"/>
<dbReference type="GO" id="GO:0050660">
    <property type="term" value="F:flavin adenine dinucleotide binding"/>
    <property type="evidence" value="ECO:0007669"/>
    <property type="project" value="UniProtKB-UniRule"/>
</dbReference>
<evidence type="ECO:0000256" key="4">
    <source>
        <dbReference type="ARBA" id="ARBA00023002"/>
    </source>
</evidence>
<feature type="binding site" evidence="5">
    <location>
        <begin position="10"/>
        <end position="15"/>
    </location>
    <ligand>
        <name>FMN</name>
        <dbReference type="ChEBI" id="CHEBI:58210"/>
    </ligand>
</feature>
<keyword evidence="5" id="KW-0521">NADP</keyword>
<keyword evidence="5" id="KW-0547">Nucleotide-binding</keyword>
<keyword evidence="4 5" id="KW-0560">Oxidoreductase</keyword>
<dbReference type="EC" id="1.6.5.2" evidence="5"/>
<dbReference type="NCBIfam" id="NF002999">
    <property type="entry name" value="PRK03767.1"/>
    <property type="match status" value="1"/>
</dbReference>
<dbReference type="InterPro" id="IPR037513">
    <property type="entry name" value="NQO"/>
</dbReference>
<dbReference type="GO" id="GO:0051287">
    <property type="term" value="F:NAD binding"/>
    <property type="evidence" value="ECO:0007669"/>
    <property type="project" value="UniProtKB-UniRule"/>
</dbReference>
<feature type="domain" description="Flavodoxin-like" evidence="6">
    <location>
        <begin position="4"/>
        <end position="190"/>
    </location>
</feature>
<dbReference type="GO" id="GO:0008753">
    <property type="term" value="F:NADPH dehydrogenase (quinone) activity"/>
    <property type="evidence" value="ECO:0007669"/>
    <property type="project" value="RHEA"/>
</dbReference>
<dbReference type="InterPro" id="IPR005025">
    <property type="entry name" value="FMN_Rdtase-like_dom"/>
</dbReference>
<keyword evidence="2 5" id="KW-0285">Flavoprotein</keyword>
<keyword evidence="8" id="KW-1185">Reference proteome</keyword>
<dbReference type="GO" id="GO:0050661">
    <property type="term" value="F:NADP binding"/>
    <property type="evidence" value="ECO:0007669"/>
    <property type="project" value="UniProtKB-UniRule"/>
</dbReference>
<protein>
    <recommendedName>
        <fullName evidence="5">NAD(P)H dehydrogenase (quinone)</fullName>
        <ecNumber evidence="5">1.6.5.2</ecNumber>
    </recommendedName>
    <alternativeName>
        <fullName evidence="5">NAD(P)H:quinone oxidoreductase</fullName>
        <shortName evidence="5">NQO</shortName>
    </alternativeName>
</protein>
<evidence type="ECO:0000256" key="3">
    <source>
        <dbReference type="ARBA" id="ARBA00022643"/>
    </source>
</evidence>
<dbReference type="GO" id="GO:0016020">
    <property type="term" value="C:membrane"/>
    <property type="evidence" value="ECO:0007669"/>
    <property type="project" value="TreeGrafter"/>
</dbReference>
<reference evidence="7 8" key="1">
    <citation type="submission" date="2018-08" db="EMBL/GenBank/DDBJ databases">
        <title>Genomic Encyclopedia of Type Strains, Phase IV (KMG-IV): sequencing the most valuable type-strain genomes for metagenomic binning, comparative biology and taxonomic classification.</title>
        <authorList>
            <person name="Goeker M."/>
        </authorList>
    </citation>
    <scope>NUCLEOTIDE SEQUENCE [LARGE SCALE GENOMIC DNA]</scope>
    <source>
        <strain evidence="7 8">DSM 25527</strain>
    </source>
</reference>
<evidence type="ECO:0000313" key="8">
    <source>
        <dbReference type="Proteomes" id="UP000266568"/>
    </source>
</evidence>
<proteinExistence type="inferred from homology"/>
<feature type="binding site" evidence="5">
    <location>
        <position position="134"/>
    </location>
    <ligand>
        <name>FMN</name>
        <dbReference type="ChEBI" id="CHEBI:58210"/>
    </ligand>
</feature>
<feature type="binding site" evidence="5">
    <location>
        <position position="12"/>
    </location>
    <ligand>
        <name>NAD(+)</name>
        <dbReference type="ChEBI" id="CHEBI:57540"/>
    </ligand>
</feature>
<dbReference type="GO" id="GO:0050136">
    <property type="term" value="F:NADH dehydrogenase (quinone) (non-electrogenic) activity"/>
    <property type="evidence" value="ECO:0007669"/>
    <property type="project" value="RHEA"/>
</dbReference>
<evidence type="ECO:0000313" key="7">
    <source>
        <dbReference type="EMBL" id="RIA37958.1"/>
    </source>
</evidence>
<dbReference type="FunFam" id="3.40.50.360:FF:000001">
    <property type="entry name" value="NAD(P)H dehydrogenase (Quinone) FQR1-like"/>
    <property type="match status" value="1"/>
</dbReference>
<dbReference type="PANTHER" id="PTHR30546:SF23">
    <property type="entry name" value="FLAVOPROTEIN-LIKE PROTEIN YCP4-RELATED"/>
    <property type="match status" value="1"/>
</dbReference>
<dbReference type="RefSeq" id="WP_119037191.1">
    <property type="nucleotide sequence ID" value="NZ_QXDC01000004.1"/>
</dbReference>
<dbReference type="Proteomes" id="UP000266568">
    <property type="component" value="Unassembled WGS sequence"/>
</dbReference>
<dbReference type="GO" id="GO:0010181">
    <property type="term" value="F:FMN binding"/>
    <property type="evidence" value="ECO:0007669"/>
    <property type="project" value="InterPro"/>
</dbReference>
<dbReference type="Gene3D" id="3.40.50.360">
    <property type="match status" value="1"/>
</dbReference>
<dbReference type="Pfam" id="PF03358">
    <property type="entry name" value="FMN_red"/>
    <property type="match status" value="1"/>
</dbReference>
<comment type="cofactor">
    <cofactor evidence="5">
        <name>FMN</name>
        <dbReference type="ChEBI" id="CHEBI:58210"/>
    </cofactor>
    <text evidence="5">Binds 1 FMN per monomer.</text>
</comment>
<dbReference type="InterPro" id="IPR029039">
    <property type="entry name" value="Flavoprotein-like_sf"/>
</dbReference>
<dbReference type="HAMAP" id="MF_01017">
    <property type="entry name" value="NQOR"/>
    <property type="match status" value="1"/>
</dbReference>
<keyword evidence="3 5" id="KW-0288">FMN</keyword>
<dbReference type="InterPro" id="IPR008254">
    <property type="entry name" value="Flavodoxin/NO_synth"/>
</dbReference>
<comment type="similarity">
    <text evidence="1 5">Belongs to the WrbA family.</text>
</comment>
<dbReference type="NCBIfam" id="TIGR01755">
    <property type="entry name" value="flav_wrbA"/>
    <property type="match status" value="1"/>
</dbReference>
<organism evidence="7 8">
    <name type="scientific">Hephaestia caeni</name>
    <dbReference type="NCBI Taxonomy" id="645617"/>
    <lineage>
        <taxon>Bacteria</taxon>
        <taxon>Pseudomonadati</taxon>
        <taxon>Pseudomonadota</taxon>
        <taxon>Alphaproteobacteria</taxon>
        <taxon>Sphingomonadales</taxon>
        <taxon>Sphingomonadaceae</taxon>
        <taxon>Hephaestia</taxon>
    </lineage>
</organism>
<comment type="caution">
    <text evidence="5">Lacks conserved residue(s) required for the propagation of feature annotation.</text>
</comment>
<feature type="binding site" evidence="5">
    <location>
        <position position="98"/>
    </location>
    <ligand>
        <name>substrate</name>
    </ligand>
</feature>
<dbReference type="SUPFAM" id="SSF52218">
    <property type="entry name" value="Flavoproteins"/>
    <property type="match status" value="1"/>
</dbReference>
<comment type="catalytic activity">
    <reaction evidence="5">
        <text>a quinone + NADH + H(+) = a quinol + NAD(+)</text>
        <dbReference type="Rhea" id="RHEA:46160"/>
        <dbReference type="ChEBI" id="CHEBI:15378"/>
        <dbReference type="ChEBI" id="CHEBI:24646"/>
        <dbReference type="ChEBI" id="CHEBI:57540"/>
        <dbReference type="ChEBI" id="CHEBI:57945"/>
        <dbReference type="ChEBI" id="CHEBI:132124"/>
        <dbReference type="EC" id="1.6.5.2"/>
    </reaction>
</comment>
<dbReference type="EMBL" id="QXDC01000004">
    <property type="protein sequence ID" value="RIA37958.1"/>
    <property type="molecule type" value="Genomic_DNA"/>
</dbReference>
<comment type="catalytic activity">
    <reaction evidence="5">
        <text>a quinone + NADPH + H(+) = a quinol + NADP(+)</text>
        <dbReference type="Rhea" id="RHEA:46164"/>
        <dbReference type="ChEBI" id="CHEBI:15378"/>
        <dbReference type="ChEBI" id="CHEBI:24646"/>
        <dbReference type="ChEBI" id="CHEBI:57783"/>
        <dbReference type="ChEBI" id="CHEBI:58349"/>
        <dbReference type="ChEBI" id="CHEBI:132124"/>
        <dbReference type="EC" id="1.6.5.2"/>
    </reaction>
</comment>
<dbReference type="PANTHER" id="PTHR30546">
    <property type="entry name" value="FLAVODOXIN-RELATED PROTEIN WRBA-RELATED"/>
    <property type="match status" value="1"/>
</dbReference>
<feature type="binding site" evidence="5">
    <location>
        <begin position="78"/>
        <end position="80"/>
    </location>
    <ligand>
        <name>FMN</name>
        <dbReference type="ChEBI" id="CHEBI:58210"/>
    </ligand>
</feature>
<evidence type="ECO:0000259" key="6">
    <source>
        <dbReference type="PROSITE" id="PS50902"/>
    </source>
</evidence>
<dbReference type="InterPro" id="IPR010089">
    <property type="entry name" value="Flavoprotein_WrbA-like"/>
</dbReference>
<gene>
    <name evidence="7" type="ORF">DFR49_3848</name>
</gene>
<sequence>MAKVLVLYYSAYGHVEAMAKAVAAGAREAGATVDIRRVPELVPPDIARDRRFKLDQDAPVAEVAELAHYDAIIVGTGTRYGRMSSQMASFIDQAGALWASGALTGKIGSAFSASAAQHGGQETTLFSIITNLMHFGMVIAGLPYSFAGQMGVDEVKGGSPYGATTITGSDGARMPSDTELAGAQYQGRYVAELAAKLAR</sequence>
<evidence type="ECO:0000256" key="2">
    <source>
        <dbReference type="ARBA" id="ARBA00022630"/>
    </source>
</evidence>
<evidence type="ECO:0000256" key="5">
    <source>
        <dbReference type="HAMAP-Rule" id="MF_01017"/>
    </source>
</evidence>
<evidence type="ECO:0000256" key="1">
    <source>
        <dbReference type="ARBA" id="ARBA00006961"/>
    </source>
</evidence>
<name>A0A397NNG7_9SPHN</name>
<comment type="caution">
    <text evidence="7">The sequence shown here is derived from an EMBL/GenBank/DDBJ whole genome shotgun (WGS) entry which is preliminary data.</text>
</comment>
<keyword evidence="5" id="KW-0520">NAD</keyword>